<gene>
    <name evidence="2" type="ORF">B0T17DRAFT_367999</name>
</gene>
<sequence length="130" mass="13551">MFSVKTIVAILAFGAASVAAAPAPAPEPVASPAAVGLLAVQSAVRMCKDSEWRGDCKTVLVDLGVCTNISGDYNDKISSIENQSSGNTKCTWYIDGNCNGSSYSNQKDAKLQDGNGKFNDSISSFSCTTK</sequence>
<protein>
    <submittedName>
        <fullName evidence="2">Uncharacterized protein</fullName>
    </submittedName>
</protein>
<evidence type="ECO:0000256" key="1">
    <source>
        <dbReference type="SAM" id="SignalP"/>
    </source>
</evidence>
<dbReference type="AlphaFoldDB" id="A0AA39WIN2"/>
<dbReference type="EMBL" id="JAULSR010000006">
    <property type="protein sequence ID" value="KAK0616096.1"/>
    <property type="molecule type" value="Genomic_DNA"/>
</dbReference>
<dbReference type="Proteomes" id="UP001174934">
    <property type="component" value="Unassembled WGS sequence"/>
</dbReference>
<keyword evidence="3" id="KW-1185">Reference proteome</keyword>
<evidence type="ECO:0000313" key="3">
    <source>
        <dbReference type="Proteomes" id="UP001174934"/>
    </source>
</evidence>
<accession>A0AA39WIN2</accession>
<evidence type="ECO:0000313" key="2">
    <source>
        <dbReference type="EMBL" id="KAK0616096.1"/>
    </source>
</evidence>
<comment type="caution">
    <text evidence="2">The sequence shown here is derived from an EMBL/GenBank/DDBJ whole genome shotgun (WGS) entry which is preliminary data.</text>
</comment>
<proteinExistence type="predicted"/>
<dbReference type="Gene3D" id="2.60.20.10">
    <property type="entry name" value="Crystallins"/>
    <property type="match status" value="1"/>
</dbReference>
<feature type="chain" id="PRO_5041212419" evidence="1">
    <location>
        <begin position="21"/>
        <end position="130"/>
    </location>
</feature>
<name>A0AA39WIN2_9PEZI</name>
<organism evidence="2 3">
    <name type="scientific">Bombardia bombarda</name>
    <dbReference type="NCBI Taxonomy" id="252184"/>
    <lineage>
        <taxon>Eukaryota</taxon>
        <taxon>Fungi</taxon>
        <taxon>Dikarya</taxon>
        <taxon>Ascomycota</taxon>
        <taxon>Pezizomycotina</taxon>
        <taxon>Sordariomycetes</taxon>
        <taxon>Sordariomycetidae</taxon>
        <taxon>Sordariales</taxon>
        <taxon>Lasiosphaeriaceae</taxon>
        <taxon>Bombardia</taxon>
    </lineage>
</organism>
<feature type="signal peptide" evidence="1">
    <location>
        <begin position="1"/>
        <end position="20"/>
    </location>
</feature>
<keyword evidence="1" id="KW-0732">Signal</keyword>
<reference evidence="2" key="1">
    <citation type="submission" date="2023-06" db="EMBL/GenBank/DDBJ databases">
        <title>Genome-scale phylogeny and comparative genomics of the fungal order Sordariales.</title>
        <authorList>
            <consortium name="Lawrence Berkeley National Laboratory"/>
            <person name="Hensen N."/>
            <person name="Bonometti L."/>
            <person name="Westerberg I."/>
            <person name="Brannstrom I.O."/>
            <person name="Guillou S."/>
            <person name="Cros-Aarteil S."/>
            <person name="Calhoun S."/>
            <person name="Haridas S."/>
            <person name="Kuo A."/>
            <person name="Mondo S."/>
            <person name="Pangilinan J."/>
            <person name="Riley R."/>
            <person name="LaButti K."/>
            <person name="Andreopoulos B."/>
            <person name="Lipzen A."/>
            <person name="Chen C."/>
            <person name="Yanf M."/>
            <person name="Daum C."/>
            <person name="Ng V."/>
            <person name="Clum A."/>
            <person name="Steindorff A."/>
            <person name="Ohm R."/>
            <person name="Martin F."/>
            <person name="Silar P."/>
            <person name="Natvig D."/>
            <person name="Lalanne C."/>
            <person name="Gautier V."/>
            <person name="Ament-velasquez S.L."/>
            <person name="Kruys A."/>
            <person name="Hutchinson M.I."/>
            <person name="Powell A.J."/>
            <person name="Barry K."/>
            <person name="Miller A.N."/>
            <person name="Grigoriev I.V."/>
            <person name="Debuchy R."/>
            <person name="Gladieux P."/>
            <person name="Thoren M.H."/>
            <person name="Johannesson H."/>
        </authorList>
    </citation>
    <scope>NUCLEOTIDE SEQUENCE</scope>
    <source>
        <strain evidence="2">SMH3391-2</strain>
    </source>
</reference>